<dbReference type="PROSITE" id="PS50893">
    <property type="entry name" value="ABC_TRANSPORTER_2"/>
    <property type="match status" value="1"/>
</dbReference>
<dbReference type="InterPro" id="IPR050107">
    <property type="entry name" value="ABC_carbohydrate_import_ATPase"/>
</dbReference>
<dbReference type="InterPro" id="IPR003593">
    <property type="entry name" value="AAA+_ATPase"/>
</dbReference>
<keyword evidence="1" id="KW-0547">Nucleotide-binding</keyword>
<dbReference type="Gene3D" id="3.40.50.300">
    <property type="entry name" value="P-loop containing nucleotide triphosphate hydrolases"/>
    <property type="match status" value="1"/>
</dbReference>
<dbReference type="PROSITE" id="PS00211">
    <property type="entry name" value="ABC_TRANSPORTER_1"/>
    <property type="match status" value="1"/>
</dbReference>
<dbReference type="GO" id="GO:0005524">
    <property type="term" value="F:ATP binding"/>
    <property type="evidence" value="ECO:0007669"/>
    <property type="project" value="UniProtKB-KW"/>
</dbReference>
<dbReference type="AlphaFoldDB" id="A0A1H5JNH0"/>
<feature type="domain" description="ABC transporter" evidence="3">
    <location>
        <begin position="11"/>
        <end position="253"/>
    </location>
</feature>
<dbReference type="GO" id="GO:0016887">
    <property type="term" value="F:ATP hydrolysis activity"/>
    <property type="evidence" value="ECO:0007669"/>
    <property type="project" value="InterPro"/>
</dbReference>
<dbReference type="EMBL" id="FNUC01000003">
    <property type="protein sequence ID" value="SEE54069.1"/>
    <property type="molecule type" value="Genomic_DNA"/>
</dbReference>
<dbReference type="PANTHER" id="PTHR43790:SF8">
    <property type="entry name" value="SUGAR ABC TRANSPORTER ATP-BINDING PROTEIN"/>
    <property type="match status" value="1"/>
</dbReference>
<dbReference type="InterPro" id="IPR017871">
    <property type="entry name" value="ABC_transporter-like_CS"/>
</dbReference>
<dbReference type="STRING" id="561176.SAMN04488561_1666"/>
<name>A0A1H5JNH0_9ACTN</name>
<gene>
    <name evidence="4" type="ORF">SAMN04488561_1666</name>
</gene>
<dbReference type="SUPFAM" id="SSF52540">
    <property type="entry name" value="P-loop containing nucleoside triphosphate hydrolases"/>
    <property type="match status" value="1"/>
</dbReference>
<evidence type="ECO:0000256" key="1">
    <source>
        <dbReference type="ARBA" id="ARBA00022741"/>
    </source>
</evidence>
<organism evidence="4 5">
    <name type="scientific">Jiangella alba</name>
    <dbReference type="NCBI Taxonomy" id="561176"/>
    <lineage>
        <taxon>Bacteria</taxon>
        <taxon>Bacillati</taxon>
        <taxon>Actinomycetota</taxon>
        <taxon>Actinomycetes</taxon>
        <taxon>Jiangellales</taxon>
        <taxon>Jiangellaceae</taxon>
        <taxon>Jiangella</taxon>
    </lineage>
</organism>
<dbReference type="Pfam" id="PF00005">
    <property type="entry name" value="ABC_tran"/>
    <property type="match status" value="1"/>
</dbReference>
<reference evidence="5" key="1">
    <citation type="submission" date="2016-10" db="EMBL/GenBank/DDBJ databases">
        <authorList>
            <person name="Varghese N."/>
            <person name="Submissions S."/>
        </authorList>
    </citation>
    <scope>NUCLEOTIDE SEQUENCE [LARGE SCALE GENOMIC DNA]</scope>
    <source>
        <strain evidence="5">DSM 45237</strain>
    </source>
</reference>
<dbReference type="InterPro" id="IPR027417">
    <property type="entry name" value="P-loop_NTPase"/>
</dbReference>
<dbReference type="InterPro" id="IPR003439">
    <property type="entry name" value="ABC_transporter-like_ATP-bd"/>
</dbReference>
<sequence length="263" mass="28404">MSPATTTTPLLQIAGAYKTFGHVTALNGVDFQLHQGEIVALLGDNGAGKSTLVKVIAGVHQLDAGELRLDGEAVHFRSPADSRGAGIETVYQDLAVFDNLDVLANMFMGREHRTPRWLGPLGYLRNRQMLAAWKAASAELKVTIPDPRQPIGLMSGGQRQAVAVARAAAFASRVVVLDEPTAALGIRESRQVIELVRSLPERGMSVVLISHNMEHVLQIADRATVLRQGRVVGNAVASKENEHRLVSMIVGSPHHQFDQEGHP</sequence>
<keyword evidence="5" id="KW-1185">Reference proteome</keyword>
<dbReference type="OrthoDB" id="7875923at2"/>
<evidence type="ECO:0000259" key="3">
    <source>
        <dbReference type="PROSITE" id="PS50893"/>
    </source>
</evidence>
<dbReference type="RefSeq" id="WP_069110970.1">
    <property type="nucleotide sequence ID" value="NZ_FNUC01000003.1"/>
</dbReference>
<dbReference type="Proteomes" id="UP000181980">
    <property type="component" value="Unassembled WGS sequence"/>
</dbReference>
<keyword evidence="2" id="KW-0067">ATP-binding</keyword>
<proteinExistence type="predicted"/>
<dbReference type="PANTHER" id="PTHR43790">
    <property type="entry name" value="CARBOHYDRATE TRANSPORT ATP-BINDING PROTEIN MG119-RELATED"/>
    <property type="match status" value="1"/>
</dbReference>
<protein>
    <submittedName>
        <fullName evidence="4">ABC transporter</fullName>
    </submittedName>
</protein>
<evidence type="ECO:0000313" key="4">
    <source>
        <dbReference type="EMBL" id="SEE54069.1"/>
    </source>
</evidence>
<dbReference type="CDD" id="cd03216">
    <property type="entry name" value="ABC_Carb_Monos_I"/>
    <property type="match status" value="1"/>
</dbReference>
<accession>A0A1H5JNH0</accession>
<dbReference type="SMART" id="SM00382">
    <property type="entry name" value="AAA"/>
    <property type="match status" value="1"/>
</dbReference>
<evidence type="ECO:0000313" key="5">
    <source>
        <dbReference type="Proteomes" id="UP000181980"/>
    </source>
</evidence>
<evidence type="ECO:0000256" key="2">
    <source>
        <dbReference type="ARBA" id="ARBA00022840"/>
    </source>
</evidence>